<sequence>IRHLRERHLPSTRSSGWLRKSCWRCSFTKARSARTTGFMTTWLSSFDKKIYTTNSVNSLKRFSSLTQQTDVHSNKSHAIGYICALLMQLPKSRTVSEMHTTKKTRATLYSRCVSDHNDRYPSKSHHQCRDVSLIRGV</sequence>
<name>A0A6H5IW35_9HYME</name>
<evidence type="ECO:0000313" key="1">
    <source>
        <dbReference type="EMBL" id="CAB0042566.1"/>
    </source>
</evidence>
<proteinExistence type="predicted"/>
<keyword evidence="2" id="KW-1185">Reference proteome</keyword>
<reference evidence="1 2" key="1">
    <citation type="submission" date="2020-02" db="EMBL/GenBank/DDBJ databases">
        <authorList>
            <person name="Ferguson B K."/>
        </authorList>
    </citation>
    <scope>NUCLEOTIDE SEQUENCE [LARGE SCALE GENOMIC DNA]</scope>
</reference>
<accession>A0A6H5IW35</accession>
<dbReference type="Proteomes" id="UP000479190">
    <property type="component" value="Unassembled WGS sequence"/>
</dbReference>
<feature type="non-terminal residue" evidence="1">
    <location>
        <position position="1"/>
    </location>
</feature>
<dbReference type="AlphaFoldDB" id="A0A6H5IW35"/>
<evidence type="ECO:0000313" key="2">
    <source>
        <dbReference type="Proteomes" id="UP000479190"/>
    </source>
</evidence>
<organism evidence="1 2">
    <name type="scientific">Trichogramma brassicae</name>
    <dbReference type="NCBI Taxonomy" id="86971"/>
    <lineage>
        <taxon>Eukaryota</taxon>
        <taxon>Metazoa</taxon>
        <taxon>Ecdysozoa</taxon>
        <taxon>Arthropoda</taxon>
        <taxon>Hexapoda</taxon>
        <taxon>Insecta</taxon>
        <taxon>Pterygota</taxon>
        <taxon>Neoptera</taxon>
        <taxon>Endopterygota</taxon>
        <taxon>Hymenoptera</taxon>
        <taxon>Apocrita</taxon>
        <taxon>Proctotrupomorpha</taxon>
        <taxon>Chalcidoidea</taxon>
        <taxon>Trichogrammatidae</taxon>
        <taxon>Trichogramma</taxon>
    </lineage>
</organism>
<dbReference type="EMBL" id="CADCXV010001205">
    <property type="protein sequence ID" value="CAB0042566.1"/>
    <property type="molecule type" value="Genomic_DNA"/>
</dbReference>
<gene>
    <name evidence="1" type="ORF">TBRA_LOCUS14181</name>
</gene>
<protein>
    <submittedName>
        <fullName evidence="1">Uncharacterized protein</fullName>
    </submittedName>
</protein>